<dbReference type="GO" id="GO:0003743">
    <property type="term" value="F:translation initiation factor activity"/>
    <property type="evidence" value="ECO:0007669"/>
    <property type="project" value="UniProtKB-KW"/>
</dbReference>
<reference evidence="4" key="2">
    <citation type="journal article" date="2022" name="Res Sq">
        <title>Comparative Genomics Reveals Insights into the Divergent Evolution of Astigmatic Mites and Household Pest Adaptations.</title>
        <authorList>
            <person name="Xiong Q."/>
            <person name="Wan A.T.-Y."/>
            <person name="Liu X.-Y."/>
            <person name="Fung C.S.-H."/>
            <person name="Xiao X."/>
            <person name="Malainual N."/>
            <person name="Hou J."/>
            <person name="Wang L."/>
            <person name="Wang M."/>
            <person name="Yang K."/>
            <person name="Cui Y."/>
            <person name="Leung E."/>
            <person name="Nong W."/>
            <person name="Shin S.-K."/>
            <person name="Au S."/>
            <person name="Jeong K.Y."/>
            <person name="Chew F.T."/>
            <person name="Hui J."/>
            <person name="Leung T.F."/>
            <person name="Tungtrongchitr A."/>
            <person name="Zhong N."/>
            <person name="Liu Z."/>
            <person name="Tsui S."/>
        </authorList>
    </citation>
    <scope>NUCLEOTIDE SEQUENCE</scope>
    <source>
        <strain evidence="4">Derf</strain>
        <tissue evidence="4">Whole organism</tissue>
    </source>
</reference>
<reference evidence="4" key="1">
    <citation type="submission" date="2013-05" db="EMBL/GenBank/DDBJ databases">
        <authorList>
            <person name="Yim A.K.Y."/>
            <person name="Chan T.F."/>
            <person name="Ji K.M."/>
            <person name="Liu X.Y."/>
            <person name="Zhou J.W."/>
            <person name="Li R.Q."/>
            <person name="Yang K.Y."/>
            <person name="Li J."/>
            <person name="Li M."/>
            <person name="Law P.T.W."/>
            <person name="Wu Y.L."/>
            <person name="Cai Z.L."/>
            <person name="Qin H."/>
            <person name="Bao Y."/>
            <person name="Leung R.K.K."/>
            <person name="Ng P.K.S."/>
            <person name="Zou J."/>
            <person name="Zhong X.J."/>
            <person name="Ran P.X."/>
            <person name="Zhong N.S."/>
            <person name="Liu Z.G."/>
            <person name="Tsui S.K.W."/>
        </authorList>
    </citation>
    <scope>NUCLEOTIDE SEQUENCE</scope>
    <source>
        <strain evidence="4">Derf</strain>
        <tissue evidence="4">Whole organism</tissue>
    </source>
</reference>
<keyword evidence="3" id="KW-0652">Protein synthesis inhibitor</keyword>
<evidence type="ECO:0000256" key="1">
    <source>
        <dbReference type="ARBA" id="ARBA00005480"/>
    </source>
</evidence>
<accession>A0A922IEU2</accession>
<dbReference type="AlphaFoldDB" id="A0A922IEU2"/>
<dbReference type="EMBL" id="ASGP02000001">
    <property type="protein sequence ID" value="KAH9530221.1"/>
    <property type="molecule type" value="Genomic_DNA"/>
</dbReference>
<dbReference type="PANTHER" id="PTHR12669:SF12">
    <property type="entry name" value="EUKARYOTIC TRANSLATION INITIATION FACTOR 4E-BINDING PROTEIN"/>
    <property type="match status" value="1"/>
</dbReference>
<keyword evidence="4" id="KW-0648">Protein biosynthesis</keyword>
<dbReference type="PANTHER" id="PTHR12669">
    <property type="entry name" value="EUKARYOTIC TRANSLATION INITIATION FACTOR 4E-BINDING PROTEIN"/>
    <property type="match status" value="1"/>
</dbReference>
<dbReference type="InterPro" id="IPR008606">
    <property type="entry name" value="EIF4EBP"/>
</dbReference>
<comment type="similarity">
    <text evidence="1">Belongs to the eIF4E-binding protein family.</text>
</comment>
<dbReference type="GO" id="GO:0045947">
    <property type="term" value="P:negative regulation of translational initiation"/>
    <property type="evidence" value="ECO:0007669"/>
    <property type="project" value="InterPro"/>
</dbReference>
<keyword evidence="4" id="KW-0396">Initiation factor</keyword>
<sequence length="147" mass="16427">MNFVDLAYLGVAGLEQNPKNKKKAVTMKEVGTKAIPASRRHIVNDPNELPDRYSSTPGGTLYSTTPGGTRIIYERNFLMNLKNSPLARSPPTMAFIPGVTNIEPTAHNPKYEALEPKNIKNSSKIVVKNHAKKHHHRDEQPQFDIDI</sequence>
<dbReference type="GO" id="GO:0008190">
    <property type="term" value="F:eukaryotic initiation factor 4E binding"/>
    <property type="evidence" value="ECO:0007669"/>
    <property type="project" value="InterPro"/>
</dbReference>
<dbReference type="GO" id="GO:0005737">
    <property type="term" value="C:cytoplasm"/>
    <property type="evidence" value="ECO:0007669"/>
    <property type="project" value="TreeGrafter"/>
</dbReference>
<name>A0A922IEU2_DERFA</name>
<dbReference type="Pfam" id="PF05456">
    <property type="entry name" value="eIF_4EBP"/>
    <property type="match status" value="1"/>
</dbReference>
<dbReference type="Proteomes" id="UP000790347">
    <property type="component" value="Unassembled WGS sequence"/>
</dbReference>
<gene>
    <name evidence="4" type="primary">EIF4EBP3_1</name>
    <name evidence="4" type="ORF">DERF_004043</name>
</gene>
<proteinExistence type="inferred from homology"/>
<evidence type="ECO:0000313" key="4">
    <source>
        <dbReference type="EMBL" id="KAH9530221.1"/>
    </source>
</evidence>
<organism evidence="4 5">
    <name type="scientific">Dermatophagoides farinae</name>
    <name type="common">American house dust mite</name>
    <dbReference type="NCBI Taxonomy" id="6954"/>
    <lineage>
        <taxon>Eukaryota</taxon>
        <taxon>Metazoa</taxon>
        <taxon>Ecdysozoa</taxon>
        <taxon>Arthropoda</taxon>
        <taxon>Chelicerata</taxon>
        <taxon>Arachnida</taxon>
        <taxon>Acari</taxon>
        <taxon>Acariformes</taxon>
        <taxon>Sarcoptiformes</taxon>
        <taxon>Astigmata</taxon>
        <taxon>Psoroptidia</taxon>
        <taxon>Analgoidea</taxon>
        <taxon>Pyroglyphidae</taxon>
        <taxon>Dermatophagoidinae</taxon>
        <taxon>Dermatophagoides</taxon>
    </lineage>
</organism>
<protein>
    <submittedName>
        <fullName evidence="4">Eukaryotic translation initiation factor 4E binding protein (EIF4EBP)</fullName>
    </submittedName>
</protein>
<comment type="caution">
    <text evidence="4">The sequence shown here is derived from an EMBL/GenBank/DDBJ whole genome shotgun (WGS) entry which is preliminary data.</text>
</comment>
<keyword evidence="5" id="KW-1185">Reference proteome</keyword>
<keyword evidence="2" id="KW-0810">Translation regulation</keyword>
<evidence type="ECO:0000256" key="2">
    <source>
        <dbReference type="ARBA" id="ARBA00022845"/>
    </source>
</evidence>
<evidence type="ECO:0000256" key="3">
    <source>
        <dbReference type="ARBA" id="ARBA00023193"/>
    </source>
</evidence>
<evidence type="ECO:0000313" key="5">
    <source>
        <dbReference type="Proteomes" id="UP000790347"/>
    </source>
</evidence>